<evidence type="ECO:0000313" key="11">
    <source>
        <dbReference type="EnsemblMetazoa" id="RPRC011508-PA"/>
    </source>
</evidence>
<protein>
    <recommendedName>
        <fullName evidence="3">snRNA-activating protein complex subunit 3</fullName>
    </recommendedName>
    <alternativeName>
        <fullName evidence="10">Small nuclear RNA-activating complex polypeptide 3</fullName>
    </alternativeName>
</protein>
<dbReference type="FunCoup" id="T1I5D9">
    <property type="interactions" value="437"/>
</dbReference>
<dbReference type="OMA" id="CKDYSAP"/>
<evidence type="ECO:0000313" key="12">
    <source>
        <dbReference type="Proteomes" id="UP000015103"/>
    </source>
</evidence>
<name>T1I5D9_RHOPR</name>
<dbReference type="InParanoid" id="T1I5D9"/>
<comment type="subcellular location">
    <subcellularLocation>
        <location evidence="1">Nucleus</location>
    </subcellularLocation>
</comment>
<comment type="subunit">
    <text evidence="9">Part of the SNAPc complex composed of 5 subunits: SNAPC1, SNAPC2, SNAPC3, SNAPC4 and SNAPC5. SNAPC3 interacts with SNAPC1.</text>
</comment>
<accession>T1I5D9</accession>
<evidence type="ECO:0000256" key="8">
    <source>
        <dbReference type="ARBA" id="ARBA00025193"/>
    </source>
</evidence>
<dbReference type="EMBL" id="ACPB03003238">
    <property type="status" value="NOT_ANNOTATED_CDS"/>
    <property type="molecule type" value="Genomic_DNA"/>
</dbReference>
<keyword evidence="6" id="KW-0804">Transcription</keyword>
<evidence type="ECO:0000256" key="7">
    <source>
        <dbReference type="ARBA" id="ARBA00023242"/>
    </source>
</evidence>
<keyword evidence="4" id="KW-0805">Transcription regulation</keyword>
<dbReference type="GO" id="GO:0019185">
    <property type="term" value="C:snRNA-activating protein complex"/>
    <property type="evidence" value="ECO:0007669"/>
    <property type="project" value="TreeGrafter"/>
</dbReference>
<dbReference type="GO" id="GO:0042795">
    <property type="term" value="P:snRNA transcription by RNA polymerase II"/>
    <property type="evidence" value="ECO:0007669"/>
    <property type="project" value="TreeGrafter"/>
</dbReference>
<evidence type="ECO:0000256" key="1">
    <source>
        <dbReference type="ARBA" id="ARBA00004123"/>
    </source>
</evidence>
<dbReference type="GO" id="GO:0001046">
    <property type="term" value="F:core promoter sequence-specific DNA binding"/>
    <property type="evidence" value="ECO:0007669"/>
    <property type="project" value="TreeGrafter"/>
</dbReference>
<evidence type="ECO:0000256" key="5">
    <source>
        <dbReference type="ARBA" id="ARBA00023125"/>
    </source>
</evidence>
<dbReference type="EnsemblMetazoa" id="RPRC011508-RA">
    <property type="protein sequence ID" value="RPRC011508-PA"/>
    <property type="gene ID" value="RPRC011508"/>
</dbReference>
<dbReference type="InterPro" id="IPR022042">
    <property type="entry name" value="snRNA-activating_su3"/>
</dbReference>
<evidence type="ECO:0000256" key="3">
    <source>
        <dbReference type="ARBA" id="ARBA00013634"/>
    </source>
</evidence>
<dbReference type="GO" id="GO:0000978">
    <property type="term" value="F:RNA polymerase II cis-regulatory region sequence-specific DNA binding"/>
    <property type="evidence" value="ECO:0007669"/>
    <property type="project" value="TreeGrafter"/>
</dbReference>
<dbReference type="GO" id="GO:0001006">
    <property type="term" value="F:RNA polymerase III type 3 promoter sequence-specific DNA binding"/>
    <property type="evidence" value="ECO:0007669"/>
    <property type="project" value="TreeGrafter"/>
</dbReference>
<sequence length="323" mass="38025">MEKIYMPEKELFLSDKINFSEFFQLYSNSLKGTVNVCCKTLLKKLVIRRILNIEDSKYKELNKACSLVGLKPKPDNDKLVIPVEGFKSDFLAYEIPSNLHTLKSVNALRKRTNKDKVVLSKKLRYIGEKDLEDKIDRTEDKKYEEDMLQYQDYLLTVRVYLPAKHRSFLQAGDRSQRPRPLHVSQEFLVPGAITLDSLKDRIICQGDFQSIEGDVSAYPWTETRVRTMDVFKSGMFYIDNKFYIDKRYDSCKDYSAPILEWGKKKNIEFDGVEKMEETTFSQLNLRLGYPYVYVHLSNCEHLILFTDARLLHLEIFKYIVRIR</sequence>
<comment type="function">
    <text evidence="8">Part of the SNAPc complex required for the transcription of both RNA polymerase II and III small-nuclear RNA genes. Binds to the proximal sequence element (PSE), a non-TATA-box basal promoter element common to these 2 types of genes. Recruits TBP and BRF2 to the U6 snRNA TATA box.</text>
</comment>
<dbReference type="HOGENOM" id="CLU_861435_0_0_1"/>
<proteinExistence type="inferred from homology"/>
<dbReference type="Proteomes" id="UP000015103">
    <property type="component" value="Unassembled WGS sequence"/>
</dbReference>
<dbReference type="PANTHER" id="PTHR13421:SF16">
    <property type="entry name" value="SNRNA-ACTIVATING PROTEIN COMPLEX SUBUNIT 3"/>
    <property type="match status" value="1"/>
</dbReference>
<comment type="similarity">
    <text evidence="2">Belongs to the SNAPC3/SRD2 family.</text>
</comment>
<evidence type="ECO:0000256" key="10">
    <source>
        <dbReference type="ARBA" id="ARBA00029606"/>
    </source>
</evidence>
<dbReference type="GO" id="GO:0003681">
    <property type="term" value="F:bent DNA binding"/>
    <property type="evidence" value="ECO:0007669"/>
    <property type="project" value="TreeGrafter"/>
</dbReference>
<dbReference type="GO" id="GO:0005634">
    <property type="term" value="C:nucleus"/>
    <property type="evidence" value="ECO:0007669"/>
    <property type="project" value="UniProtKB-SubCell"/>
</dbReference>
<evidence type="ECO:0000256" key="9">
    <source>
        <dbReference type="ARBA" id="ARBA00025958"/>
    </source>
</evidence>
<keyword evidence="7" id="KW-0539">Nucleus</keyword>
<reference evidence="11" key="1">
    <citation type="submission" date="2015-05" db="UniProtKB">
        <authorList>
            <consortium name="EnsemblMetazoa"/>
        </authorList>
    </citation>
    <scope>IDENTIFICATION</scope>
</reference>
<evidence type="ECO:0000256" key="6">
    <source>
        <dbReference type="ARBA" id="ARBA00023163"/>
    </source>
</evidence>
<dbReference type="eggNOG" id="KOG2664">
    <property type="taxonomic scope" value="Eukaryota"/>
</dbReference>
<evidence type="ECO:0000256" key="4">
    <source>
        <dbReference type="ARBA" id="ARBA00023015"/>
    </source>
</evidence>
<dbReference type="GO" id="GO:0042796">
    <property type="term" value="P:snRNA transcription by RNA polymerase III"/>
    <property type="evidence" value="ECO:0007669"/>
    <property type="project" value="TreeGrafter"/>
</dbReference>
<keyword evidence="5" id="KW-0238">DNA-binding</keyword>
<keyword evidence="12" id="KW-1185">Reference proteome</keyword>
<evidence type="ECO:0000256" key="2">
    <source>
        <dbReference type="ARBA" id="ARBA00010410"/>
    </source>
</evidence>
<dbReference type="Pfam" id="PF12251">
    <property type="entry name" value="SNAPC3"/>
    <property type="match status" value="1"/>
</dbReference>
<organism evidence="11 12">
    <name type="scientific">Rhodnius prolixus</name>
    <name type="common">Triatomid bug</name>
    <dbReference type="NCBI Taxonomy" id="13249"/>
    <lineage>
        <taxon>Eukaryota</taxon>
        <taxon>Metazoa</taxon>
        <taxon>Ecdysozoa</taxon>
        <taxon>Arthropoda</taxon>
        <taxon>Hexapoda</taxon>
        <taxon>Insecta</taxon>
        <taxon>Pterygota</taxon>
        <taxon>Neoptera</taxon>
        <taxon>Paraneoptera</taxon>
        <taxon>Hemiptera</taxon>
        <taxon>Heteroptera</taxon>
        <taxon>Panheteroptera</taxon>
        <taxon>Cimicomorpha</taxon>
        <taxon>Reduviidae</taxon>
        <taxon>Triatominae</taxon>
        <taxon>Rhodnius</taxon>
    </lineage>
</organism>
<dbReference type="VEuPathDB" id="VectorBase:RPRC011508"/>
<dbReference type="AlphaFoldDB" id="T1I5D9"/>
<dbReference type="STRING" id="13249.T1I5D9"/>
<dbReference type="PANTHER" id="PTHR13421">
    <property type="entry name" value="SNRNA-ACTIVATING PROTEIN COMPLEX SUBUNIT 3"/>
    <property type="match status" value="1"/>
</dbReference>